<dbReference type="InterPro" id="IPR008278">
    <property type="entry name" value="4-PPantetheinyl_Trfase_dom"/>
</dbReference>
<gene>
    <name evidence="8" type="ORF">DWV06_02155</name>
</gene>
<dbReference type="InterPro" id="IPR055066">
    <property type="entry name" value="AASDHPPT_N"/>
</dbReference>
<dbReference type="GO" id="GO:0005829">
    <property type="term" value="C:cytosol"/>
    <property type="evidence" value="ECO:0007669"/>
    <property type="project" value="TreeGrafter"/>
</dbReference>
<sequence length="229" mass="27287">MLKIYVIERNRLLDTNEYVFLYNFISEEKKKRIMKYRNYADMERSLLADLLVRYAVNQKIDIPNSHLHFYQNDYGKPFLMFPNIHFNASHSGNWIACAVSDYEVGIDVEKISHVDEDIAEHFFTEIENQYLKNQPDLLRKESFYKLWTLKESYIKFKGKGLSIPLDSFSIQIDKENISVFEGNTKQNCRFFLKPLPNAILSICFLDKQIEKPHFFTIDDFSNHFFNSIY</sequence>
<dbReference type="InterPro" id="IPR050559">
    <property type="entry name" value="P-Pant_transferase_sf"/>
</dbReference>
<comment type="similarity">
    <text evidence="2">Belongs to the P-Pant transferase superfamily. Gsp/Sfp/HetI/AcpT family.</text>
</comment>
<dbReference type="OrthoDB" id="9808281at2"/>
<evidence type="ECO:0000259" key="6">
    <source>
        <dbReference type="Pfam" id="PF01648"/>
    </source>
</evidence>
<dbReference type="InterPro" id="IPR037143">
    <property type="entry name" value="4-PPantetheinyl_Trfase_dom_sf"/>
</dbReference>
<evidence type="ECO:0000256" key="4">
    <source>
        <dbReference type="ARBA" id="ARBA00022723"/>
    </source>
</evidence>
<evidence type="ECO:0000256" key="5">
    <source>
        <dbReference type="ARBA" id="ARBA00022842"/>
    </source>
</evidence>
<dbReference type="Gene3D" id="3.90.470.20">
    <property type="entry name" value="4'-phosphopantetheinyl transferase domain"/>
    <property type="match status" value="2"/>
</dbReference>
<evidence type="ECO:0000313" key="8">
    <source>
        <dbReference type="EMBL" id="RDU24801.1"/>
    </source>
</evidence>
<name>A0A371AZ15_9FIRM</name>
<dbReference type="EMBL" id="QRCT01000010">
    <property type="protein sequence ID" value="RDU24801.1"/>
    <property type="molecule type" value="Genomic_DNA"/>
</dbReference>
<protein>
    <submittedName>
        <fullName evidence="8">4'-phosphopantetheinyl transferase</fullName>
    </submittedName>
</protein>
<evidence type="ECO:0000256" key="1">
    <source>
        <dbReference type="ARBA" id="ARBA00001946"/>
    </source>
</evidence>
<dbReference type="GO" id="GO:0000287">
    <property type="term" value="F:magnesium ion binding"/>
    <property type="evidence" value="ECO:0007669"/>
    <property type="project" value="InterPro"/>
</dbReference>
<evidence type="ECO:0000259" key="7">
    <source>
        <dbReference type="Pfam" id="PF22624"/>
    </source>
</evidence>
<feature type="domain" description="4'-phosphopantetheinyl transferase N-terminal" evidence="7">
    <location>
        <begin position="16"/>
        <end position="98"/>
    </location>
</feature>
<comment type="cofactor">
    <cofactor evidence="1">
        <name>Mg(2+)</name>
        <dbReference type="ChEBI" id="CHEBI:18420"/>
    </cofactor>
</comment>
<reference evidence="8 9" key="1">
    <citation type="submission" date="2018-07" db="EMBL/GenBank/DDBJ databases">
        <title>Anaerosacharophilus polymeroproducens gen. nov. sp. nov., an anaerobic bacterium isolated from salt field.</title>
        <authorList>
            <person name="Kim W."/>
            <person name="Yang S.-H."/>
            <person name="Oh J."/>
            <person name="Lee J.-H."/>
            <person name="Kwon K.K."/>
        </authorList>
    </citation>
    <scope>NUCLEOTIDE SEQUENCE [LARGE SCALE GENOMIC DNA]</scope>
    <source>
        <strain evidence="8 9">MCWD5</strain>
    </source>
</reference>
<organism evidence="8 9">
    <name type="scientific">Anaerosacchariphilus polymeriproducens</name>
    <dbReference type="NCBI Taxonomy" id="1812858"/>
    <lineage>
        <taxon>Bacteria</taxon>
        <taxon>Bacillati</taxon>
        <taxon>Bacillota</taxon>
        <taxon>Clostridia</taxon>
        <taxon>Lachnospirales</taxon>
        <taxon>Lachnospiraceae</taxon>
        <taxon>Anaerosacchariphilus</taxon>
    </lineage>
</organism>
<dbReference type="PANTHER" id="PTHR12215">
    <property type="entry name" value="PHOSPHOPANTETHEINE TRANSFERASE"/>
    <property type="match status" value="1"/>
</dbReference>
<dbReference type="SUPFAM" id="SSF56214">
    <property type="entry name" value="4'-phosphopantetheinyl transferase"/>
    <property type="match status" value="2"/>
</dbReference>
<keyword evidence="3 8" id="KW-0808">Transferase</keyword>
<dbReference type="Pfam" id="PF22624">
    <property type="entry name" value="AASDHPPT_N"/>
    <property type="match status" value="1"/>
</dbReference>
<dbReference type="Pfam" id="PF01648">
    <property type="entry name" value="ACPS"/>
    <property type="match status" value="1"/>
</dbReference>
<keyword evidence="5" id="KW-0460">Magnesium</keyword>
<dbReference type="GO" id="GO:0008897">
    <property type="term" value="F:holo-[acyl-carrier-protein] synthase activity"/>
    <property type="evidence" value="ECO:0007669"/>
    <property type="project" value="InterPro"/>
</dbReference>
<keyword evidence="9" id="KW-1185">Reference proteome</keyword>
<accession>A0A371AZ15</accession>
<dbReference type="GO" id="GO:0006633">
    <property type="term" value="P:fatty acid biosynthetic process"/>
    <property type="evidence" value="ECO:0007669"/>
    <property type="project" value="InterPro"/>
</dbReference>
<dbReference type="Proteomes" id="UP000255036">
    <property type="component" value="Unassembled WGS sequence"/>
</dbReference>
<dbReference type="AlphaFoldDB" id="A0A371AZ15"/>
<keyword evidence="4" id="KW-0479">Metal-binding</keyword>
<evidence type="ECO:0000313" key="9">
    <source>
        <dbReference type="Proteomes" id="UP000255036"/>
    </source>
</evidence>
<dbReference type="RefSeq" id="WP_115480548.1">
    <property type="nucleotide sequence ID" value="NZ_QRCT01000010.1"/>
</dbReference>
<comment type="caution">
    <text evidence="8">The sequence shown here is derived from an EMBL/GenBank/DDBJ whole genome shotgun (WGS) entry which is preliminary data.</text>
</comment>
<dbReference type="GO" id="GO:0019878">
    <property type="term" value="P:lysine biosynthetic process via aminoadipic acid"/>
    <property type="evidence" value="ECO:0007669"/>
    <property type="project" value="TreeGrafter"/>
</dbReference>
<proteinExistence type="inferred from homology"/>
<dbReference type="NCBIfam" id="TIGR00556">
    <property type="entry name" value="pantethn_trn"/>
    <property type="match status" value="1"/>
</dbReference>
<dbReference type="PANTHER" id="PTHR12215:SF10">
    <property type="entry name" value="L-AMINOADIPATE-SEMIALDEHYDE DEHYDROGENASE-PHOSPHOPANTETHEINYL TRANSFERASE"/>
    <property type="match status" value="1"/>
</dbReference>
<feature type="domain" description="4'-phosphopantetheinyl transferase" evidence="6">
    <location>
        <begin position="104"/>
        <end position="180"/>
    </location>
</feature>
<dbReference type="InterPro" id="IPR004568">
    <property type="entry name" value="Ppantetheine-prot_Trfase_dom"/>
</dbReference>
<evidence type="ECO:0000256" key="3">
    <source>
        <dbReference type="ARBA" id="ARBA00022679"/>
    </source>
</evidence>
<evidence type="ECO:0000256" key="2">
    <source>
        <dbReference type="ARBA" id="ARBA00010990"/>
    </source>
</evidence>